<dbReference type="WBParaSite" id="ACAC_0000925401-mRNA-1">
    <property type="protein sequence ID" value="ACAC_0000925401-mRNA-1"/>
    <property type="gene ID" value="ACAC_0000925401"/>
</dbReference>
<evidence type="ECO:0000313" key="2">
    <source>
        <dbReference type="WBParaSite" id="ACAC_0000925401-mRNA-1"/>
    </source>
</evidence>
<accession>A0A0K0DEH2</accession>
<keyword evidence="1" id="KW-1185">Reference proteome</keyword>
<dbReference type="Proteomes" id="UP000035642">
    <property type="component" value="Unassembled WGS sequence"/>
</dbReference>
<sequence length="73" mass="7796">MFAEAAVAATLVDWATGRPPGVGPPRRGVLVIVNVLFFDIGFNAWSVGGRIFTEFAFLAENTVALDEARIISS</sequence>
<evidence type="ECO:0000313" key="1">
    <source>
        <dbReference type="Proteomes" id="UP000035642"/>
    </source>
</evidence>
<dbReference type="AlphaFoldDB" id="A0A0K0DEH2"/>
<organism evidence="1 2">
    <name type="scientific">Angiostrongylus cantonensis</name>
    <name type="common">Rat lungworm</name>
    <dbReference type="NCBI Taxonomy" id="6313"/>
    <lineage>
        <taxon>Eukaryota</taxon>
        <taxon>Metazoa</taxon>
        <taxon>Ecdysozoa</taxon>
        <taxon>Nematoda</taxon>
        <taxon>Chromadorea</taxon>
        <taxon>Rhabditida</taxon>
        <taxon>Rhabditina</taxon>
        <taxon>Rhabditomorpha</taxon>
        <taxon>Strongyloidea</taxon>
        <taxon>Metastrongylidae</taxon>
        <taxon>Angiostrongylus</taxon>
    </lineage>
</organism>
<protein>
    <submittedName>
        <fullName evidence="2">Ammonium_transp domain-containing protein</fullName>
    </submittedName>
</protein>
<reference evidence="1" key="1">
    <citation type="submission" date="2012-09" db="EMBL/GenBank/DDBJ databases">
        <authorList>
            <person name="Martin A.A."/>
        </authorList>
    </citation>
    <scope>NUCLEOTIDE SEQUENCE</scope>
</reference>
<reference evidence="2" key="2">
    <citation type="submission" date="2017-02" db="UniProtKB">
        <authorList>
            <consortium name="WormBaseParasite"/>
        </authorList>
    </citation>
    <scope>IDENTIFICATION</scope>
</reference>
<proteinExistence type="predicted"/>
<name>A0A0K0DEH2_ANGCA</name>